<dbReference type="EMBL" id="CM051397">
    <property type="protein sequence ID" value="KAJ4721625.1"/>
    <property type="molecule type" value="Genomic_DNA"/>
</dbReference>
<organism evidence="1 2">
    <name type="scientific">Melia azedarach</name>
    <name type="common">Chinaberry tree</name>
    <dbReference type="NCBI Taxonomy" id="155640"/>
    <lineage>
        <taxon>Eukaryota</taxon>
        <taxon>Viridiplantae</taxon>
        <taxon>Streptophyta</taxon>
        <taxon>Embryophyta</taxon>
        <taxon>Tracheophyta</taxon>
        <taxon>Spermatophyta</taxon>
        <taxon>Magnoliopsida</taxon>
        <taxon>eudicotyledons</taxon>
        <taxon>Gunneridae</taxon>
        <taxon>Pentapetalae</taxon>
        <taxon>rosids</taxon>
        <taxon>malvids</taxon>
        <taxon>Sapindales</taxon>
        <taxon>Meliaceae</taxon>
        <taxon>Melia</taxon>
    </lineage>
</organism>
<protein>
    <submittedName>
        <fullName evidence="1">Disease resistance protein</fullName>
    </submittedName>
</protein>
<dbReference type="Proteomes" id="UP001164539">
    <property type="component" value="Chromosome 4"/>
</dbReference>
<evidence type="ECO:0000313" key="2">
    <source>
        <dbReference type="Proteomes" id="UP001164539"/>
    </source>
</evidence>
<evidence type="ECO:0000313" key="1">
    <source>
        <dbReference type="EMBL" id="KAJ4721625.1"/>
    </source>
</evidence>
<keyword evidence="2" id="KW-1185">Reference proteome</keyword>
<comment type="caution">
    <text evidence="1">The sequence shown here is derived from an EMBL/GenBank/DDBJ whole genome shotgun (WGS) entry which is preliminary data.</text>
</comment>
<proteinExistence type="predicted"/>
<name>A0ACC1YDB4_MELAZ</name>
<gene>
    <name evidence="1" type="ORF">OWV82_009291</name>
</gene>
<accession>A0ACC1YDB4</accession>
<sequence>MRLESPANLYVSGTVIEELPSSVVCTKISFLDVRDCCITELPETLGQLFSLQVLCLDKKYFERIPESIVNLPELKRLSLRYCQRLQSLPDLPCNLQYIDAAHCTSLEVSSCLSTMKLTTLYKYIVESFHLSNCYKLDWEQRDYGINFIFPGSEIGEWFKHQSMGSSVTVKLRPHPNDYIDHKRSFSLRYKMNVKTEDGDWHFAWQDSVGTFGGLNLCIRHFVDSEHVVLGYHVFSRLLRMFSRKFGSIKEFSLQFYLRKDLDDQYVACCEGVRKCGINLVYAQELEESMAANSTDEEEEDEEE</sequence>
<reference evidence="1 2" key="1">
    <citation type="journal article" date="2023" name="Science">
        <title>Complex scaffold remodeling in plant triterpene biosynthesis.</title>
        <authorList>
            <person name="De La Pena R."/>
            <person name="Hodgson H."/>
            <person name="Liu J.C."/>
            <person name="Stephenson M.J."/>
            <person name="Martin A.C."/>
            <person name="Owen C."/>
            <person name="Harkess A."/>
            <person name="Leebens-Mack J."/>
            <person name="Jimenez L.E."/>
            <person name="Osbourn A."/>
            <person name="Sattely E.S."/>
        </authorList>
    </citation>
    <scope>NUCLEOTIDE SEQUENCE [LARGE SCALE GENOMIC DNA]</scope>
    <source>
        <strain evidence="2">cv. JPN11</strain>
        <tissue evidence="1">Leaf</tissue>
    </source>
</reference>